<feature type="compositionally biased region" description="Basic residues" evidence="1">
    <location>
        <begin position="50"/>
        <end position="76"/>
    </location>
</feature>
<organism evidence="2">
    <name type="scientific">uncultured Solirubrobacteraceae bacterium</name>
    <dbReference type="NCBI Taxonomy" id="1162706"/>
    <lineage>
        <taxon>Bacteria</taxon>
        <taxon>Bacillati</taxon>
        <taxon>Actinomycetota</taxon>
        <taxon>Thermoleophilia</taxon>
        <taxon>Solirubrobacterales</taxon>
        <taxon>Solirubrobacteraceae</taxon>
        <taxon>environmental samples</taxon>
    </lineage>
</organism>
<gene>
    <name evidence="2" type="ORF">AVDCRST_MAG38-1842</name>
</gene>
<reference evidence="2" key="1">
    <citation type="submission" date="2020-02" db="EMBL/GenBank/DDBJ databases">
        <authorList>
            <person name="Meier V. D."/>
        </authorList>
    </citation>
    <scope>NUCLEOTIDE SEQUENCE</scope>
    <source>
        <strain evidence="2">AVDCRST_MAG38</strain>
    </source>
</reference>
<feature type="region of interest" description="Disordered" evidence="1">
    <location>
        <begin position="1"/>
        <end position="104"/>
    </location>
</feature>
<feature type="compositionally biased region" description="Basic residues" evidence="1">
    <location>
        <begin position="86"/>
        <end position="104"/>
    </location>
</feature>
<dbReference type="AlphaFoldDB" id="A0A6J4RUT6"/>
<protein>
    <submittedName>
        <fullName evidence="2">Uncharacterized protein</fullName>
    </submittedName>
</protein>
<evidence type="ECO:0000313" key="2">
    <source>
        <dbReference type="EMBL" id="CAA9477810.1"/>
    </source>
</evidence>
<proteinExistence type="predicted"/>
<name>A0A6J4RUT6_9ACTN</name>
<sequence length="104" mass="11954">DRRRLDHRCRLRRAHLRDQGGGAGRAGRPRTAGRLLARHRADGPGPPRRPDRHQRPGRRRSHRGRRGHRGSGRGRAGRVALEVGRRLRRRRRGGHRRPAGRGHL</sequence>
<evidence type="ECO:0000256" key="1">
    <source>
        <dbReference type="SAM" id="MobiDB-lite"/>
    </source>
</evidence>
<feature type="non-terminal residue" evidence="2">
    <location>
        <position position="1"/>
    </location>
</feature>
<feature type="compositionally biased region" description="Basic residues" evidence="1">
    <location>
        <begin position="1"/>
        <end position="15"/>
    </location>
</feature>
<feature type="non-terminal residue" evidence="2">
    <location>
        <position position="104"/>
    </location>
</feature>
<dbReference type="EMBL" id="CADCVJ010000152">
    <property type="protein sequence ID" value="CAA9477810.1"/>
    <property type="molecule type" value="Genomic_DNA"/>
</dbReference>
<accession>A0A6J4RUT6</accession>